<dbReference type="Gramene" id="OPUNC08G09280.3">
    <property type="protein sequence ID" value="OPUNC08G09280.3"/>
    <property type="gene ID" value="OPUNC08G09280"/>
</dbReference>
<dbReference type="AlphaFoldDB" id="A0A0E0LTL0"/>
<evidence type="ECO:0000313" key="1">
    <source>
        <dbReference type="EnsemblPlants" id="OPUNC08G09280.3"/>
    </source>
</evidence>
<sequence length="77" mass="8076">MKITGFAENLLGYASLNRACTAAAGVVLWGQRRAHLSRLEEVGGGRHVESVAIRLAESVNSGEAGKYGLGHGENDVP</sequence>
<dbReference type="Proteomes" id="UP000026962">
    <property type="component" value="Chromosome 8"/>
</dbReference>
<proteinExistence type="predicted"/>
<protein>
    <submittedName>
        <fullName evidence="1">Uncharacterized protein</fullName>
    </submittedName>
</protein>
<dbReference type="EnsemblPlants" id="OPUNC08G09280.3">
    <property type="protein sequence ID" value="OPUNC08G09280.3"/>
    <property type="gene ID" value="OPUNC08G09280"/>
</dbReference>
<dbReference type="HOGENOM" id="CLU_2642368_0_0_1"/>
<keyword evidence="2" id="KW-1185">Reference proteome</keyword>
<reference evidence="1" key="1">
    <citation type="submission" date="2015-04" db="UniProtKB">
        <authorList>
            <consortium name="EnsemblPlants"/>
        </authorList>
    </citation>
    <scope>IDENTIFICATION</scope>
</reference>
<evidence type="ECO:0000313" key="2">
    <source>
        <dbReference type="Proteomes" id="UP000026962"/>
    </source>
</evidence>
<reference evidence="1" key="2">
    <citation type="submission" date="2018-05" db="EMBL/GenBank/DDBJ databases">
        <title>OpunRS2 (Oryza punctata Reference Sequence Version 2).</title>
        <authorList>
            <person name="Zhang J."/>
            <person name="Kudrna D."/>
            <person name="Lee S."/>
            <person name="Talag J."/>
            <person name="Welchert J."/>
            <person name="Wing R.A."/>
        </authorList>
    </citation>
    <scope>NUCLEOTIDE SEQUENCE [LARGE SCALE GENOMIC DNA]</scope>
</reference>
<name>A0A0E0LTL0_ORYPU</name>
<accession>A0A0E0LTL0</accession>
<organism evidence="1">
    <name type="scientific">Oryza punctata</name>
    <name type="common">Red rice</name>
    <dbReference type="NCBI Taxonomy" id="4537"/>
    <lineage>
        <taxon>Eukaryota</taxon>
        <taxon>Viridiplantae</taxon>
        <taxon>Streptophyta</taxon>
        <taxon>Embryophyta</taxon>
        <taxon>Tracheophyta</taxon>
        <taxon>Spermatophyta</taxon>
        <taxon>Magnoliopsida</taxon>
        <taxon>Liliopsida</taxon>
        <taxon>Poales</taxon>
        <taxon>Poaceae</taxon>
        <taxon>BOP clade</taxon>
        <taxon>Oryzoideae</taxon>
        <taxon>Oryzeae</taxon>
        <taxon>Oryzinae</taxon>
        <taxon>Oryza</taxon>
    </lineage>
</organism>